<dbReference type="GO" id="GO:0005789">
    <property type="term" value="C:endoplasmic reticulum membrane"/>
    <property type="evidence" value="ECO:0007669"/>
    <property type="project" value="UniProtKB-SubCell"/>
</dbReference>
<reference evidence="15" key="1">
    <citation type="submission" date="2023-01" db="EMBL/GenBank/DDBJ databases">
        <title>Key to firefly adult light organ development and bioluminescence: homeobox transcription factors regulate luciferase expression and transportation to peroxisome.</title>
        <authorList>
            <person name="Fu X."/>
        </authorList>
    </citation>
    <scope>NUCLEOTIDE SEQUENCE [LARGE SCALE GENOMIC DNA]</scope>
</reference>
<keyword evidence="5 13" id="KW-0328">Glycosyltransferase</keyword>
<dbReference type="Proteomes" id="UP001353858">
    <property type="component" value="Unassembled WGS sequence"/>
</dbReference>
<comment type="caution">
    <text evidence="14">The sequence shown here is derived from an EMBL/GenBank/DDBJ whole genome shotgun (WGS) entry which is preliminary data.</text>
</comment>
<evidence type="ECO:0000256" key="11">
    <source>
        <dbReference type="ARBA" id="ARBA00093408"/>
    </source>
</evidence>
<keyword evidence="7 13" id="KW-0812">Transmembrane</keyword>
<dbReference type="PANTHER" id="PTHR12886">
    <property type="entry name" value="PIG-M MANNOSYLTRANSFERASE"/>
    <property type="match status" value="1"/>
</dbReference>
<evidence type="ECO:0000256" key="2">
    <source>
        <dbReference type="ARBA" id="ARBA00004687"/>
    </source>
</evidence>
<keyword evidence="9 13" id="KW-1133">Transmembrane helix</keyword>
<name>A0AAN7SC05_9COLE</name>
<dbReference type="GO" id="GO:1990529">
    <property type="term" value="C:glycosylphosphatidylinositol-mannosyltransferase I complex"/>
    <property type="evidence" value="ECO:0007669"/>
    <property type="project" value="TreeGrafter"/>
</dbReference>
<evidence type="ECO:0000256" key="8">
    <source>
        <dbReference type="ARBA" id="ARBA00022824"/>
    </source>
</evidence>
<keyword evidence="4 13" id="KW-0337">GPI-anchor biosynthesis</keyword>
<feature type="transmembrane region" description="Helical" evidence="13">
    <location>
        <begin position="273"/>
        <end position="294"/>
    </location>
</feature>
<comment type="function">
    <text evidence="11 13">Catalytic subunit of the glycosylphosphatidylinositol-mannosyltransferase I complex which catalyzes the transfer of the first mannose, via an alpha-1,4 bond from a dolichol-phosphate-mannose (Dol-P-Man) to the glucosaminyl acyl phosphatidylinositol (GlcN-(acyl)PI) intermediate to generate alpha-D-Man-(1-&gt;4)-alpha-D-GlcN-(1-&gt;6)-(1-radyl,2-acyl-sn-glycero-3-phospho)-2-acyl-inositol and participates in the sixth step of the glycosylphosphatidylinositol-anchor biosynthesis.</text>
</comment>
<accession>A0AAN7SC05</accession>
<evidence type="ECO:0000256" key="12">
    <source>
        <dbReference type="ARBA" id="ARBA00093608"/>
    </source>
</evidence>
<protein>
    <recommendedName>
        <fullName evidence="12 13">GPI alpha-1,4-mannosyltransferase I, catalytic subunit</fullName>
        <ecNumber evidence="13">2.4.1.-</ecNumber>
    </recommendedName>
    <alternativeName>
        <fullName evidence="13">GPI mannosyltransferase I</fullName>
    </alternativeName>
</protein>
<dbReference type="AlphaFoldDB" id="A0AAN7SC05"/>
<evidence type="ECO:0000313" key="14">
    <source>
        <dbReference type="EMBL" id="KAK4873302.1"/>
    </source>
</evidence>
<keyword evidence="10 13" id="KW-0472">Membrane</keyword>
<evidence type="ECO:0000256" key="5">
    <source>
        <dbReference type="ARBA" id="ARBA00022676"/>
    </source>
</evidence>
<dbReference type="EC" id="2.4.1.-" evidence="13"/>
<evidence type="ECO:0000256" key="1">
    <source>
        <dbReference type="ARBA" id="ARBA00004477"/>
    </source>
</evidence>
<feature type="transmembrane region" description="Helical" evidence="13">
    <location>
        <begin position="12"/>
        <end position="30"/>
    </location>
</feature>
<evidence type="ECO:0000256" key="7">
    <source>
        <dbReference type="ARBA" id="ARBA00022692"/>
    </source>
</evidence>
<gene>
    <name evidence="14" type="ORF">RN001_015331</name>
</gene>
<evidence type="ECO:0000256" key="13">
    <source>
        <dbReference type="RuleBase" id="RU365064"/>
    </source>
</evidence>
<dbReference type="EMBL" id="JARPUR010000007">
    <property type="protein sequence ID" value="KAK4873302.1"/>
    <property type="molecule type" value="Genomic_DNA"/>
</dbReference>
<feature type="transmembrane region" description="Helical" evidence="13">
    <location>
        <begin position="339"/>
        <end position="355"/>
    </location>
</feature>
<feature type="transmembrane region" description="Helical" evidence="13">
    <location>
        <begin position="436"/>
        <end position="455"/>
    </location>
</feature>
<keyword evidence="6 13" id="KW-0808">Transferase</keyword>
<keyword evidence="8 13" id="KW-0256">Endoplasmic reticulum</keyword>
<evidence type="ECO:0000256" key="9">
    <source>
        <dbReference type="ARBA" id="ARBA00022989"/>
    </source>
</evidence>
<feature type="transmembrane region" description="Helical" evidence="13">
    <location>
        <begin position="194"/>
        <end position="216"/>
    </location>
</feature>
<dbReference type="InterPro" id="IPR007704">
    <property type="entry name" value="PIG-M"/>
</dbReference>
<keyword evidence="15" id="KW-1185">Reference proteome</keyword>
<comment type="similarity">
    <text evidence="3 13">Belongs to the PIGM family.</text>
</comment>
<evidence type="ECO:0000256" key="4">
    <source>
        <dbReference type="ARBA" id="ARBA00022502"/>
    </source>
</evidence>
<evidence type="ECO:0000256" key="6">
    <source>
        <dbReference type="ARBA" id="ARBA00022679"/>
    </source>
</evidence>
<comment type="pathway">
    <text evidence="2 13">Glycolipid biosynthesis; glycosylphosphatidylinositol-anchor biosynthesis.</text>
</comment>
<evidence type="ECO:0000313" key="15">
    <source>
        <dbReference type="Proteomes" id="UP001353858"/>
    </source>
</evidence>
<dbReference type="PANTHER" id="PTHR12886:SF0">
    <property type="entry name" value="GPI MANNOSYLTRANSFERASE 1"/>
    <property type="match status" value="1"/>
</dbReference>
<evidence type="ECO:0000256" key="3">
    <source>
        <dbReference type="ARBA" id="ARBA00011071"/>
    </source>
</evidence>
<evidence type="ECO:0000256" key="10">
    <source>
        <dbReference type="ARBA" id="ARBA00023136"/>
    </source>
</evidence>
<dbReference type="GO" id="GO:0006506">
    <property type="term" value="P:GPI anchor biosynthetic process"/>
    <property type="evidence" value="ECO:0007669"/>
    <property type="project" value="UniProtKB-KW"/>
</dbReference>
<sequence length="468" mass="54751">MWRQFQALDYKIHLIVAFVLHVLVIEYGKYHDDTYEVPFTDTDYMVFTDAARYVLKGASPYNRSTYRYTPLVAYLLTPNLFINASFGKYLFSIVDIAVAFLIRLITKHSLTEYVQKNTLKLTNFEEKSKRRRKKKLGKTMIDLHADTSMMLWLYNPMTIAIATRGNCDSIAGLLVLGTLYLIQCRKWAFTAGVLHGIAVHFRLYPITYSLALFMHLSKFSLYSQNHRQQDNHKKTKKNKIGTSLIPYKDVKRKTIFKLEYVLYLVPNLEQLKLVTGCLLSLTTLTGLFYFLYGYQFLHEAYLYHLMRRDTRHNFSMYFYLQYLTAAIKSISFWQKILTVLPQIVLILVLSVRFGLNKLTLNFAFLTVTIVMVAYNTVLTSQYFVWILVVLPLCLWQITMSKKTALFLVSIWFIAQAAWLLPAYFLEFQGHNTFMFIWVQSVSFFCANMAILGRVIKNFMSVKFDCKIN</sequence>
<dbReference type="GO" id="GO:0004376">
    <property type="term" value="F:GPI mannosyltransferase activity"/>
    <property type="evidence" value="ECO:0007669"/>
    <property type="project" value="InterPro"/>
</dbReference>
<dbReference type="Pfam" id="PF05007">
    <property type="entry name" value="Mannosyl_trans"/>
    <property type="match status" value="1"/>
</dbReference>
<comment type="subcellular location">
    <subcellularLocation>
        <location evidence="1 13">Endoplasmic reticulum membrane</location>
        <topology evidence="1 13">Multi-pass membrane protein</topology>
    </subcellularLocation>
</comment>
<feature type="transmembrane region" description="Helical" evidence="13">
    <location>
        <begin position="314"/>
        <end position="333"/>
    </location>
</feature>
<proteinExistence type="inferred from homology"/>
<dbReference type="GO" id="GO:0051751">
    <property type="term" value="F:alpha-1,4-mannosyltransferase activity"/>
    <property type="evidence" value="ECO:0007669"/>
    <property type="project" value="InterPro"/>
</dbReference>
<feature type="transmembrane region" description="Helical" evidence="13">
    <location>
        <begin position="86"/>
        <end position="106"/>
    </location>
</feature>
<feature type="transmembrane region" description="Helical" evidence="13">
    <location>
        <begin position="405"/>
        <end position="424"/>
    </location>
</feature>
<feature type="transmembrane region" description="Helical" evidence="13">
    <location>
        <begin position="382"/>
        <end position="398"/>
    </location>
</feature>
<organism evidence="14 15">
    <name type="scientific">Aquatica leii</name>
    <dbReference type="NCBI Taxonomy" id="1421715"/>
    <lineage>
        <taxon>Eukaryota</taxon>
        <taxon>Metazoa</taxon>
        <taxon>Ecdysozoa</taxon>
        <taxon>Arthropoda</taxon>
        <taxon>Hexapoda</taxon>
        <taxon>Insecta</taxon>
        <taxon>Pterygota</taxon>
        <taxon>Neoptera</taxon>
        <taxon>Endopterygota</taxon>
        <taxon>Coleoptera</taxon>
        <taxon>Polyphaga</taxon>
        <taxon>Elateriformia</taxon>
        <taxon>Elateroidea</taxon>
        <taxon>Lampyridae</taxon>
        <taxon>Luciolinae</taxon>
        <taxon>Aquatica</taxon>
    </lineage>
</organism>